<dbReference type="AlphaFoldDB" id="A0A944HGL2"/>
<dbReference type="RefSeq" id="WP_214963660.1">
    <property type="nucleotide sequence ID" value="NZ_JAGGNZ010000005.1"/>
</dbReference>
<accession>A0A944HGL2</accession>
<evidence type="ECO:0000313" key="1">
    <source>
        <dbReference type="EMBL" id="MBT2329814.1"/>
    </source>
</evidence>
<proteinExistence type="predicted"/>
<comment type="caution">
    <text evidence="1">The sequence shown here is derived from an EMBL/GenBank/DDBJ whole genome shotgun (WGS) entry which is preliminary data.</text>
</comment>
<dbReference type="Proteomes" id="UP000692896">
    <property type="component" value="Unassembled WGS sequence"/>
</dbReference>
<protein>
    <submittedName>
        <fullName evidence="1">Uncharacterized protein</fullName>
    </submittedName>
</protein>
<gene>
    <name evidence="1" type="ORF">J7E47_13895</name>
</gene>
<organism evidence="1 2">
    <name type="scientific">Pseudomonas fluorescens</name>
    <dbReference type="NCBI Taxonomy" id="294"/>
    <lineage>
        <taxon>Bacteria</taxon>
        <taxon>Pseudomonadati</taxon>
        <taxon>Pseudomonadota</taxon>
        <taxon>Gammaproteobacteria</taxon>
        <taxon>Pseudomonadales</taxon>
        <taxon>Pseudomonadaceae</taxon>
        <taxon>Pseudomonas</taxon>
    </lineage>
</organism>
<sequence length="65" mass="7011">MGQDSSAGPALAALPHTNNPLDLIYDTACTRQLTSLQSIADQLKLISRNGLVHKLLIRSRRSIGV</sequence>
<dbReference type="EMBL" id="JAGGOB010000028">
    <property type="protein sequence ID" value="MBT2329814.1"/>
    <property type="molecule type" value="Genomic_DNA"/>
</dbReference>
<evidence type="ECO:0000313" key="2">
    <source>
        <dbReference type="Proteomes" id="UP000692896"/>
    </source>
</evidence>
<name>A0A944HGL2_PSEFL</name>
<reference evidence="1" key="1">
    <citation type="submission" date="2021-03" db="EMBL/GenBank/DDBJ databases">
        <title>Genomic analysis provides insights into the functional capacity of soil bacteria communities inhabiting an altitudinal gradient in the Atacama Desert.</title>
        <authorList>
            <person name="Gonzalez M."/>
            <person name="Maldonado J."/>
            <person name="Maza F."/>
            <person name="Hodar C."/>
            <person name="Cortes M."/>
            <person name="Palma R."/>
            <person name="Andreani C."/>
            <person name="Gaete A."/>
            <person name="Vasquez-Dean J."/>
            <person name="Acuna V."/>
            <person name="Aguado M."/>
            <person name="Mandakovic D."/>
            <person name="Latorre M."/>
            <person name="Orellana A."/>
            <person name="Gutierrez R."/>
            <person name="Montecino M."/>
            <person name="Allende M."/>
            <person name="Maass A."/>
            <person name="Cambiazo V."/>
        </authorList>
    </citation>
    <scope>NUCLEOTIDE SEQUENCE</scope>
    <source>
        <strain evidence="1">ISL-25</strain>
    </source>
</reference>